<evidence type="ECO:0000313" key="1">
    <source>
        <dbReference type="EMBL" id="CAG5086840.1"/>
    </source>
</evidence>
<gene>
    <name evidence="1" type="primary">txxe 2096</name>
    <name evidence="1" type="ORF">TXXE_10315</name>
</gene>
<organism evidence="1 2">
    <name type="scientific">Thermobacillus xylanilyticus</name>
    <dbReference type="NCBI Taxonomy" id="76633"/>
    <lineage>
        <taxon>Bacteria</taxon>
        <taxon>Bacillati</taxon>
        <taxon>Bacillota</taxon>
        <taxon>Bacilli</taxon>
        <taxon>Bacillales</taxon>
        <taxon>Paenibacillaceae</taxon>
        <taxon>Thermobacillus</taxon>
    </lineage>
</organism>
<evidence type="ECO:0000313" key="2">
    <source>
        <dbReference type="Proteomes" id="UP000681526"/>
    </source>
</evidence>
<reference evidence="1 2" key="1">
    <citation type="submission" date="2021-04" db="EMBL/GenBank/DDBJ databases">
        <authorList>
            <person name="Rakotoarivonina H."/>
        </authorList>
    </citation>
    <scope>NUCLEOTIDE SEQUENCE [LARGE SCALE GENOMIC DNA]</scope>
    <source>
        <strain evidence="1 2">XE</strain>
    </source>
</reference>
<accession>A0ABN7RYH6</accession>
<keyword evidence="2" id="KW-1185">Reference proteome</keyword>
<dbReference type="Proteomes" id="UP000681526">
    <property type="component" value="Unassembled WGS sequence"/>
</dbReference>
<dbReference type="EMBL" id="CAJRAY010000046">
    <property type="protein sequence ID" value="CAG5086840.1"/>
    <property type="molecule type" value="Genomic_DNA"/>
</dbReference>
<proteinExistence type="predicted"/>
<protein>
    <submittedName>
        <fullName evidence="1">Uncharacterized protein</fullName>
    </submittedName>
</protein>
<name>A0ABN7RYH6_THEXY</name>
<comment type="caution">
    <text evidence="1">The sequence shown here is derived from an EMBL/GenBank/DDBJ whole genome shotgun (WGS) entry which is preliminary data.</text>
</comment>
<sequence>MAVLDPHPEDYYYKEFSHYNWYTFPNGSTADWVQTITCSALITEWI</sequence>